<proteinExistence type="predicted"/>
<dbReference type="CDD" id="cd18186">
    <property type="entry name" value="BTB_POZ_ZBTB_KLHL-like"/>
    <property type="match status" value="1"/>
</dbReference>
<dbReference type="PANTHER" id="PTHR23312:SF8">
    <property type="entry name" value="ARMADILLO REPEAT-CONTAINING PROTEIN 5"/>
    <property type="match status" value="1"/>
</dbReference>
<dbReference type="GO" id="GO:0009653">
    <property type="term" value="P:anatomical structure morphogenesis"/>
    <property type="evidence" value="ECO:0007669"/>
    <property type="project" value="TreeGrafter"/>
</dbReference>
<evidence type="ECO:0000256" key="1">
    <source>
        <dbReference type="SAM" id="MobiDB-lite"/>
    </source>
</evidence>
<dbReference type="AlphaFoldDB" id="A0A0H5S687"/>
<evidence type="ECO:0000313" key="3">
    <source>
        <dbReference type="EMBL" id="VIO99816.1"/>
    </source>
</evidence>
<dbReference type="WBParaSite" id="Bm9391a.1">
    <property type="protein sequence ID" value="Bm9391a.1"/>
    <property type="gene ID" value="WBGene00229652"/>
</dbReference>
<reference evidence="5" key="4">
    <citation type="submission" date="2019-12" db="UniProtKB">
        <authorList>
            <consortium name="WormBaseParasite"/>
        </authorList>
    </citation>
    <scope>IDENTIFICATION</scope>
</reference>
<dbReference type="InterPro" id="IPR011333">
    <property type="entry name" value="SKP1/BTB/POZ_sf"/>
</dbReference>
<protein>
    <submittedName>
        <fullName evidence="2 5">Bm9391</fullName>
    </submittedName>
</protein>
<gene>
    <name evidence="2 5 6" type="ORF">Bm9391</name>
    <name evidence="3" type="ORF">BM_BM9391</name>
    <name evidence="2" type="ORF">BM_Bm9391</name>
</gene>
<dbReference type="GeneID" id="6100588"/>
<dbReference type="PANTHER" id="PTHR23312">
    <property type="entry name" value="ARMC5 ARMADILLO REPEAT-CONTAINING -RELATED"/>
    <property type="match status" value="1"/>
</dbReference>
<dbReference type="GO" id="GO:0005829">
    <property type="term" value="C:cytosol"/>
    <property type="evidence" value="ECO:0007669"/>
    <property type="project" value="TreeGrafter"/>
</dbReference>
<dbReference type="Gene3D" id="3.30.710.10">
    <property type="entry name" value="Potassium Channel Kv1.1, Chain A"/>
    <property type="match status" value="1"/>
</dbReference>
<evidence type="ECO:0000313" key="5">
    <source>
        <dbReference type="WBParaSite" id="Bm9391a.1"/>
    </source>
</evidence>
<evidence type="ECO:0000313" key="6">
    <source>
        <dbReference type="WormBase" id="Bm9391a"/>
    </source>
</evidence>
<dbReference type="InterPro" id="IPR011989">
    <property type="entry name" value="ARM-like"/>
</dbReference>
<dbReference type="FunCoup" id="A0A0H5S687">
    <property type="interactions" value="107"/>
</dbReference>
<name>A0A0H5S687_BRUMA</name>
<dbReference type="OrthoDB" id="5820640at2759"/>
<dbReference type="EMBL" id="LN856906">
    <property type="protein sequence ID" value="CRZ23683.1"/>
    <property type="molecule type" value="Genomic_DNA"/>
</dbReference>
<sequence>MASKPKRRRTEELDGTETILLGNDLKQIKNILLNLKEIKKVDALKLKAKKFPRIGVTLMTVLWKCSLQNFDDEPQWLQILNDVLCVLTNIYEMVPSLCSELAEPPGNFANIAVRLLESGPKVPMETKCEVFRLICNVATDQRCMELIAENTHLVDRIAMAIDHEVNEVAKLALKAANFLAVNKSGIKRLLLSNVGLYLGNLLYRTKEMAEAFGREIQQTILQLICRFVRYKGTKRIGRQLAGSNGVGVLLDCFLEGQCESYIVEMCNASFELREQFETPGCITKIVETHPRPEYMLKMLLCFAQDAWGRAALRGHGALDILIDGLEKADSVHQILIVNTLRYFVHDGSGLSYLTFSTKFLDVVVDHINLYLNKNKRICSMMLNRAISECSIHNKIGHRKTECLCCKMMLMPFHSTNFDMLNHAVDSDAFSSGKLVEFSWSPSQSPPPGMRSPQMSPKRVPLSPTSLMDEYIECMERPTSTNNHINYLSRASHTPHKNTELVVGELYILAWLSHSESNMRRMITSKIVSTLLHYISEAPSMVSKAPRTIRRIFRHRLAVENLSRLELHTLVIHILLTRKCEVGKRISQCSECAIRSDFGNALLEEFSSHIDAPFGLEVLKNIYKSSDEIEQMKACIATLHLVRRVDNWKRMLATHNPVERLLAKLREILVDSSYEENWRITTYCEGPTLVRQILVALSFLIPSDVLSTSLHAIWSDISVYISRDMPLNKCIVKEAILLSRKAIPTTFSLPEFIKFKCGKIMEVVPKKCLCEGSEYFRGMFGSGFSEQFRDTFNFDEEEEQCSFRLFSIFLHYLSGCGKSCVKITENDIPALLKLSDRYLCTGISSKLLAYESPLRNLISGETLPNYLEVMLSTGSDTCNVLRDACISCLLSDCTEEQMFTALKIVAGNPVAVDALMEILQTFLLAYCRRRKIKYEEAKAT</sequence>
<evidence type="ECO:0000313" key="2">
    <source>
        <dbReference type="EMBL" id="CRZ23683.1"/>
    </source>
</evidence>
<dbReference type="KEGG" id="bmy:BM_BM9391"/>
<dbReference type="InterPro" id="IPR016024">
    <property type="entry name" value="ARM-type_fold"/>
</dbReference>
<reference evidence="3" key="3">
    <citation type="submission" date="2019-04" db="EMBL/GenBank/DDBJ databases">
        <authorList>
            <person name="Howe K."/>
            <person name="Paulini M."/>
            <person name="Williams G."/>
        </authorList>
    </citation>
    <scope>NUCLEOTIDE SEQUENCE [LARGE SCALE GENOMIC DNA]</scope>
    <source>
        <strain evidence="3">FR3</strain>
    </source>
</reference>
<reference evidence="2" key="2">
    <citation type="submission" date="2012-12" db="EMBL/GenBank/DDBJ databases">
        <authorList>
            <person name="Gao Y.W."/>
            <person name="Fan S.T."/>
            <person name="Sun H.T."/>
            <person name="Wang Z."/>
            <person name="Gao X.L."/>
            <person name="Li Y.G."/>
            <person name="Wang T.C."/>
            <person name="Zhang K."/>
            <person name="Xu W.W."/>
            <person name="Yu Z.J."/>
            <person name="Xia X.Z."/>
        </authorList>
    </citation>
    <scope>NUCLEOTIDE SEQUENCE</scope>
    <source>
        <strain evidence="2">FR3</strain>
    </source>
</reference>
<dbReference type="RefSeq" id="XP_042938680.1">
    <property type="nucleotide sequence ID" value="XM_043082746.1"/>
</dbReference>
<dbReference type="Proteomes" id="UP000006672">
    <property type="component" value="Unassembled WGS sequence"/>
</dbReference>
<organism evidence="2">
    <name type="scientific">Brugia malayi</name>
    <name type="common">Filarial nematode worm</name>
    <dbReference type="NCBI Taxonomy" id="6279"/>
    <lineage>
        <taxon>Eukaryota</taxon>
        <taxon>Metazoa</taxon>
        <taxon>Ecdysozoa</taxon>
        <taxon>Nematoda</taxon>
        <taxon>Chromadorea</taxon>
        <taxon>Rhabditida</taxon>
        <taxon>Spirurina</taxon>
        <taxon>Spiruromorpha</taxon>
        <taxon>Filarioidea</taxon>
        <taxon>Onchocercidae</taxon>
        <taxon>Brugia</taxon>
    </lineage>
</organism>
<dbReference type="SUPFAM" id="SSF48371">
    <property type="entry name" value="ARM repeat"/>
    <property type="match status" value="2"/>
</dbReference>
<dbReference type="Gene3D" id="1.25.10.10">
    <property type="entry name" value="Leucine-rich Repeat Variant"/>
    <property type="match status" value="1"/>
</dbReference>
<evidence type="ECO:0000313" key="4">
    <source>
        <dbReference type="Proteomes" id="UP000006672"/>
    </source>
</evidence>
<accession>A0A0H5S687</accession>
<keyword evidence="4" id="KW-1185">Reference proteome</keyword>
<accession>A0A4E9FZI3</accession>
<dbReference type="EMBL" id="CAAKNF010000002">
    <property type="protein sequence ID" value="VIO99816.1"/>
    <property type="molecule type" value="Genomic_DNA"/>
</dbReference>
<feature type="region of interest" description="Disordered" evidence="1">
    <location>
        <begin position="439"/>
        <end position="459"/>
    </location>
</feature>
<dbReference type="WormBase" id="Bm9391a">
    <property type="protein sequence ID" value="BM38738"/>
    <property type="gene ID" value="WBGene00229652"/>
</dbReference>
<reference evidence="2 4" key="1">
    <citation type="journal article" date="2007" name="Science">
        <title>Draft genome of the filarial nematode parasite Brugia malayi.</title>
        <authorList>
            <person name="Ghedin E."/>
            <person name="Wang S."/>
            <person name="Spiro D."/>
            <person name="Caler E."/>
            <person name="Zhao Q."/>
            <person name="Crabtree J."/>
            <person name="Allen J.E."/>
            <person name="Delcher A.L."/>
            <person name="Guiliano D.B."/>
            <person name="Miranda-Saavedra D."/>
            <person name="Angiuoli S.V."/>
            <person name="Creasy T."/>
            <person name="Amedeo P."/>
            <person name="Haas B."/>
            <person name="El-Sayed N.M."/>
            <person name="Wortman J.R."/>
            <person name="Feldblyum T."/>
            <person name="Tallon L."/>
            <person name="Schatz M."/>
            <person name="Shumway M."/>
            <person name="Koo H."/>
            <person name="Salzberg S.L."/>
            <person name="Schobel S."/>
            <person name="Pertea M."/>
            <person name="Pop M."/>
            <person name="White O."/>
            <person name="Barton G.J."/>
            <person name="Carlow C.K."/>
            <person name="Crawford M.J."/>
            <person name="Daub J."/>
            <person name="Dimmic M.W."/>
            <person name="Estes C.F."/>
            <person name="Foster J.M."/>
            <person name="Ganatra M."/>
            <person name="Gregory W.F."/>
            <person name="Johnson N.M."/>
            <person name="Jin J."/>
            <person name="Komuniecki R."/>
            <person name="Korf I."/>
            <person name="Kumar S."/>
            <person name="Laney S."/>
            <person name="Li B.W."/>
            <person name="Li W."/>
            <person name="Lindblom T.H."/>
            <person name="Lustigman S."/>
            <person name="Ma D."/>
            <person name="Maina C.V."/>
            <person name="Martin D.M."/>
            <person name="McCarter J.P."/>
            <person name="McReynolds L."/>
            <person name="Mitreva M."/>
            <person name="Nutman T.B."/>
            <person name="Parkinson J."/>
            <person name="Peregrin-Alvarez J.M."/>
            <person name="Poole C."/>
            <person name="Ren Q."/>
            <person name="Saunders L."/>
            <person name="Sluder A.E."/>
            <person name="Smith K."/>
            <person name="Stanke M."/>
            <person name="Unnasch T.R."/>
            <person name="Ware J."/>
            <person name="Wei A.D."/>
            <person name="Weil G."/>
            <person name="Williams D.J."/>
            <person name="Zhang Y."/>
            <person name="Williams S.A."/>
            <person name="Fraser-Liggett C."/>
            <person name="Slatko B."/>
            <person name="Blaxter M.L."/>
            <person name="Scott A.L."/>
        </authorList>
    </citation>
    <scope>NUCLEOTIDE SEQUENCE</scope>
    <source>
        <strain evidence="2 4">FR3</strain>
    </source>
</reference>
<dbReference type="CTD" id="6100588"/>